<dbReference type="InterPro" id="IPR015943">
    <property type="entry name" value="WD40/YVTN_repeat-like_dom_sf"/>
</dbReference>
<evidence type="ECO:0000256" key="2">
    <source>
        <dbReference type="ARBA" id="ARBA00022737"/>
    </source>
</evidence>
<dbReference type="PANTHER" id="PTHR10971">
    <property type="entry name" value="MRNA EXPORT FACTOR AND BUB3"/>
    <property type="match status" value="1"/>
</dbReference>
<reference evidence="5 6" key="2">
    <citation type="submission" date="2018-11" db="EMBL/GenBank/DDBJ databases">
        <authorList>
            <consortium name="Pathogen Informatics"/>
        </authorList>
    </citation>
    <scope>NUCLEOTIDE SEQUENCE [LARGE SCALE GENOMIC DNA]</scope>
</reference>
<evidence type="ECO:0000256" key="1">
    <source>
        <dbReference type="ARBA" id="ARBA00022574"/>
    </source>
</evidence>
<dbReference type="InterPro" id="IPR036322">
    <property type="entry name" value="WD40_repeat_dom_sf"/>
</dbReference>
<gene>
    <name evidence="5" type="ORF">SBAD_LOCUS6214</name>
</gene>
<evidence type="ECO:0000313" key="5">
    <source>
        <dbReference type="EMBL" id="VDP09526.1"/>
    </source>
</evidence>
<name>A0A183IRG7_9BILA</name>
<dbReference type="InterPro" id="IPR019775">
    <property type="entry name" value="WD40_repeat_CS"/>
</dbReference>
<dbReference type="Gene3D" id="2.130.10.10">
    <property type="entry name" value="YVTN repeat-like/Quinoprotein amine dehydrogenase"/>
    <property type="match status" value="1"/>
</dbReference>
<dbReference type="SUPFAM" id="SSF50978">
    <property type="entry name" value="WD40 repeat-like"/>
    <property type="match status" value="1"/>
</dbReference>
<feature type="repeat" description="WD" evidence="3">
    <location>
        <begin position="83"/>
        <end position="124"/>
    </location>
</feature>
<accession>A0A183IRG7</accession>
<feature type="repeat" description="WD" evidence="3">
    <location>
        <begin position="124"/>
        <end position="167"/>
    </location>
</feature>
<keyword evidence="2" id="KW-0677">Repeat</keyword>
<evidence type="ECO:0000313" key="6">
    <source>
        <dbReference type="Proteomes" id="UP000270296"/>
    </source>
</evidence>
<evidence type="ECO:0000259" key="4">
    <source>
        <dbReference type="Pfam" id="PF12894"/>
    </source>
</evidence>
<keyword evidence="1 3" id="KW-0853">WD repeat</keyword>
<evidence type="ECO:0000256" key="3">
    <source>
        <dbReference type="PROSITE-ProRule" id="PRU00221"/>
    </source>
</evidence>
<evidence type="ECO:0000313" key="7">
    <source>
        <dbReference type="WBParaSite" id="SBAD_0000645701-mRNA-1"/>
    </source>
</evidence>
<feature type="domain" description="Anaphase-promoting complex subunit 4-like WD40" evidence="4">
    <location>
        <begin position="65"/>
        <end position="138"/>
    </location>
</feature>
<dbReference type="Pfam" id="PF00400">
    <property type="entry name" value="WD40"/>
    <property type="match status" value="1"/>
</dbReference>
<dbReference type="PRINTS" id="PR00320">
    <property type="entry name" value="GPROTEINBRPT"/>
</dbReference>
<proteinExistence type="predicted"/>
<dbReference type="InterPro" id="IPR001680">
    <property type="entry name" value="WD40_rpt"/>
</dbReference>
<protein>
    <submittedName>
        <fullName evidence="7">WD_REPEATS_REGION domain-containing protein</fullName>
    </submittedName>
</protein>
<dbReference type="WBParaSite" id="SBAD_0000645701-mRNA-1">
    <property type="protein sequence ID" value="SBAD_0000645701-mRNA-1"/>
    <property type="gene ID" value="SBAD_0000645701"/>
</dbReference>
<feature type="repeat" description="WD" evidence="3">
    <location>
        <begin position="36"/>
        <end position="80"/>
    </location>
</feature>
<dbReference type="InterPro" id="IPR024977">
    <property type="entry name" value="Apc4-like_WD40_dom"/>
</dbReference>
<dbReference type="PROSITE" id="PS50294">
    <property type="entry name" value="WD_REPEATS_REGION"/>
    <property type="match status" value="1"/>
</dbReference>
<organism evidence="7">
    <name type="scientific">Soboliphyme baturini</name>
    <dbReference type="NCBI Taxonomy" id="241478"/>
    <lineage>
        <taxon>Eukaryota</taxon>
        <taxon>Metazoa</taxon>
        <taxon>Ecdysozoa</taxon>
        <taxon>Nematoda</taxon>
        <taxon>Enoplea</taxon>
        <taxon>Dorylaimia</taxon>
        <taxon>Dioctophymatida</taxon>
        <taxon>Dioctophymatoidea</taxon>
        <taxon>Soboliphymatidae</taxon>
        <taxon>Soboliphyme</taxon>
    </lineage>
</organism>
<dbReference type="OrthoDB" id="256303at2759"/>
<sequence length="369" mass="41390">MFGSASSFSPGIYGSLGLGMTTTTGTHNPMKDFEVLHPPDDSIQALKFSPPSIPQNFLVSGSWDNSVRVWEVKQDGKTETKAEQKMNGPVLEIDWADDGSKIFIACADRTVKIWDIASSQIITLGQHENAVKTCNWIKAPTYSCLMTGSWDKTLKFWDIRSPGNSMASVSLPERVYCADVMYPMAAVGTADKNIKIYKLEGQPVEVKTIESPLRFQHRCISIFKDRATNAPVGFALGSIEGRVAIQYVDTVDVKANFTFKCHRSAELVNGYQDIYAVNDMCFHPQHGTLATVGSDGRYFFWDKDARTKLKMSEKLEQPITRCCLNKTGDIFAYSVSYDWSKGHEFYNPQQKNYIFLHGCSDDMKPRSKK</sequence>
<dbReference type="InterPro" id="IPR020472">
    <property type="entry name" value="WD40_PAC1"/>
</dbReference>
<dbReference type="PROSITE" id="PS00678">
    <property type="entry name" value="WD_REPEATS_1"/>
    <property type="match status" value="3"/>
</dbReference>
<dbReference type="SMART" id="SM00320">
    <property type="entry name" value="WD40"/>
    <property type="match status" value="5"/>
</dbReference>
<dbReference type="AlphaFoldDB" id="A0A183IRG7"/>
<keyword evidence="6" id="KW-1185">Reference proteome</keyword>
<dbReference type="Proteomes" id="UP000270296">
    <property type="component" value="Unassembled WGS sequence"/>
</dbReference>
<reference evidence="7" key="1">
    <citation type="submission" date="2016-06" db="UniProtKB">
        <authorList>
            <consortium name="WormBaseParasite"/>
        </authorList>
    </citation>
    <scope>IDENTIFICATION</scope>
</reference>
<dbReference type="EMBL" id="UZAM01009573">
    <property type="protein sequence ID" value="VDP09526.1"/>
    <property type="molecule type" value="Genomic_DNA"/>
</dbReference>
<dbReference type="PROSITE" id="PS50082">
    <property type="entry name" value="WD_REPEATS_2"/>
    <property type="match status" value="3"/>
</dbReference>
<dbReference type="Pfam" id="PF12894">
    <property type="entry name" value="ANAPC4_WD40"/>
    <property type="match status" value="1"/>
</dbReference>